<comment type="caution">
    <text evidence="2">The sequence shown here is derived from an EMBL/GenBank/DDBJ whole genome shotgun (WGS) entry which is preliminary data.</text>
</comment>
<dbReference type="Proteomes" id="UP000648075">
    <property type="component" value="Unassembled WGS sequence"/>
</dbReference>
<name>A0A918PCS5_9SPHN</name>
<dbReference type="AlphaFoldDB" id="A0A918PCS5"/>
<dbReference type="InterPro" id="IPR013432">
    <property type="entry name" value="Doc_partner"/>
</dbReference>
<keyword evidence="3" id="KW-1185">Reference proteome</keyword>
<organism evidence="2 3">
    <name type="scientific">Novosphingobium colocasiae</name>
    <dbReference type="NCBI Taxonomy" id="1256513"/>
    <lineage>
        <taxon>Bacteria</taxon>
        <taxon>Pseudomonadati</taxon>
        <taxon>Pseudomonadota</taxon>
        <taxon>Alphaproteobacteria</taxon>
        <taxon>Sphingomonadales</taxon>
        <taxon>Sphingomonadaceae</taxon>
        <taxon>Novosphingobium</taxon>
    </lineage>
</organism>
<dbReference type="SMART" id="SM00966">
    <property type="entry name" value="SpoVT_AbrB"/>
    <property type="match status" value="1"/>
</dbReference>
<reference evidence="2" key="1">
    <citation type="journal article" date="2014" name="Int. J. Syst. Evol. Microbiol.">
        <title>Complete genome sequence of Corynebacterium casei LMG S-19264T (=DSM 44701T), isolated from a smear-ripened cheese.</title>
        <authorList>
            <consortium name="US DOE Joint Genome Institute (JGI-PGF)"/>
            <person name="Walter F."/>
            <person name="Albersmeier A."/>
            <person name="Kalinowski J."/>
            <person name="Ruckert C."/>
        </authorList>
    </citation>
    <scope>NUCLEOTIDE SEQUENCE</scope>
    <source>
        <strain evidence="2">KCTC 32255</strain>
    </source>
</reference>
<sequence length="81" mass="8929">MNKPTQATKQLKLIKIGNSTGVVLPKDVLDRLGLSQGDTLSVTNMPDGIALVTRNEQFDDQMAEARKLMSAYRNALRELAK</sequence>
<reference evidence="2" key="2">
    <citation type="submission" date="2020-09" db="EMBL/GenBank/DDBJ databases">
        <authorList>
            <person name="Sun Q."/>
            <person name="Kim S."/>
        </authorList>
    </citation>
    <scope>NUCLEOTIDE SEQUENCE</scope>
    <source>
        <strain evidence="2">KCTC 32255</strain>
    </source>
</reference>
<dbReference type="NCBIfam" id="TIGR02609">
    <property type="entry name" value="doc_partner"/>
    <property type="match status" value="1"/>
</dbReference>
<evidence type="ECO:0000313" key="3">
    <source>
        <dbReference type="Proteomes" id="UP000648075"/>
    </source>
</evidence>
<gene>
    <name evidence="2" type="ORF">GCM10011614_10350</name>
</gene>
<protein>
    <submittedName>
        <fullName evidence="2">Addiction module antidote protein</fullName>
    </submittedName>
</protein>
<evidence type="ECO:0000259" key="1">
    <source>
        <dbReference type="SMART" id="SM00966"/>
    </source>
</evidence>
<dbReference type="EMBL" id="BMZA01000002">
    <property type="protein sequence ID" value="GGY97280.1"/>
    <property type="molecule type" value="Genomic_DNA"/>
</dbReference>
<feature type="domain" description="SpoVT-AbrB" evidence="1">
    <location>
        <begin position="14"/>
        <end position="59"/>
    </location>
</feature>
<dbReference type="RefSeq" id="WP_189620053.1">
    <property type="nucleotide sequence ID" value="NZ_BMZA01000002.1"/>
</dbReference>
<evidence type="ECO:0000313" key="2">
    <source>
        <dbReference type="EMBL" id="GGY97280.1"/>
    </source>
</evidence>
<dbReference type="Pfam" id="PF04014">
    <property type="entry name" value="MazE_antitoxin"/>
    <property type="match status" value="1"/>
</dbReference>
<dbReference type="GO" id="GO:0003677">
    <property type="term" value="F:DNA binding"/>
    <property type="evidence" value="ECO:0007669"/>
    <property type="project" value="InterPro"/>
</dbReference>
<dbReference type="Gene3D" id="2.10.260.10">
    <property type="match status" value="1"/>
</dbReference>
<proteinExistence type="predicted"/>
<accession>A0A918PCS5</accession>
<dbReference type="SUPFAM" id="SSF89447">
    <property type="entry name" value="AbrB/MazE/MraZ-like"/>
    <property type="match status" value="1"/>
</dbReference>
<dbReference type="InterPro" id="IPR007159">
    <property type="entry name" value="SpoVT-AbrB_dom"/>
</dbReference>
<dbReference type="InterPro" id="IPR037914">
    <property type="entry name" value="SpoVT-AbrB_sf"/>
</dbReference>